<dbReference type="PANTHER" id="PTHR34069:SF2">
    <property type="entry name" value="BETA-KETOACYL-[ACYL-CARRIER-PROTEIN] SYNTHASE III"/>
    <property type="match status" value="1"/>
</dbReference>
<organism evidence="4">
    <name type="scientific">Streptomyces pactum</name>
    <dbReference type="NCBI Taxonomy" id="68249"/>
    <lineage>
        <taxon>Bacteria</taxon>
        <taxon>Bacillati</taxon>
        <taxon>Actinomycetota</taxon>
        <taxon>Actinomycetes</taxon>
        <taxon>Kitasatosporales</taxon>
        <taxon>Streptomycetaceae</taxon>
        <taxon>Streptomyces</taxon>
    </lineage>
</organism>
<evidence type="ECO:0000256" key="2">
    <source>
        <dbReference type="ARBA" id="ARBA00023315"/>
    </source>
</evidence>
<name>A8R0K3_9ACTN</name>
<evidence type="ECO:0000259" key="3">
    <source>
        <dbReference type="Pfam" id="PF08541"/>
    </source>
</evidence>
<dbReference type="AlphaFoldDB" id="A8R0K3"/>
<dbReference type="GO" id="GO:0016747">
    <property type="term" value="F:acyltransferase activity, transferring groups other than amino-acyl groups"/>
    <property type="evidence" value="ECO:0007669"/>
    <property type="project" value="UniProtKB-ARBA"/>
</dbReference>
<dbReference type="InterPro" id="IPR013747">
    <property type="entry name" value="ACP_syn_III_C"/>
</dbReference>
<dbReference type="InterPro" id="IPR016039">
    <property type="entry name" value="Thiolase-like"/>
</dbReference>
<dbReference type="EMBL" id="AB303063">
    <property type="protein sequence ID" value="BAF92602.1"/>
    <property type="molecule type" value="Genomic_DNA"/>
</dbReference>
<reference evidence="4" key="1">
    <citation type="journal article" date="2007" name="J. Antibiot.">
        <title>Cloning of the pactamycin biosynthetic gene cluster and characterization of a crucial glycosyltransferase prior to a unique cyclopentane ring formation.</title>
        <authorList>
            <person name="Kudo F."/>
            <person name="Kasama Y."/>
            <person name="Hirayama T."/>
            <person name="Eguchi T."/>
        </authorList>
    </citation>
    <scope>NUCLEOTIDE SEQUENCE</scope>
    <source>
        <strain evidence="4">NBRC 13433</strain>
    </source>
</reference>
<proteinExistence type="predicted"/>
<dbReference type="GO" id="GO:0044550">
    <property type="term" value="P:secondary metabolite biosynthetic process"/>
    <property type="evidence" value="ECO:0007669"/>
    <property type="project" value="TreeGrafter"/>
</dbReference>
<dbReference type="PANTHER" id="PTHR34069">
    <property type="entry name" value="3-OXOACYL-[ACYL-CARRIER-PROTEIN] SYNTHASE 3"/>
    <property type="match status" value="1"/>
</dbReference>
<feature type="domain" description="Beta-ketoacyl-[acyl-carrier-protein] synthase III C-terminal" evidence="3">
    <location>
        <begin position="248"/>
        <end position="337"/>
    </location>
</feature>
<accession>A8R0K3</accession>
<gene>
    <name evidence="4" type="primary">pctT</name>
</gene>
<sequence>MRTPGIFLAATGAYLPERTSVEDAVRRGWYERERMESCGWRNVAVADGISAPDMAVAAVRQAVARSGLSRDDIDLLVHSCAYHQGPDGWSAPHYILRATLGTPVPALTVEQGCNAFLAALEMATQYLLCAPTRSGAVVSAADNFGAPSVDRWHAHRDSVLADAGAAVVLSKRSGWAELRAVESVSLPQFEILNRGHAPIFPPALTLGKKLDMNEHLEAMVAELGPRASEIVEEYGASGTKLVEQVASEAGITVPDLSHVLHLGAATTDFLDSHLRPMGLDASLGSVEFFRDVGHHAGAADVGIHLDHLACSGRLAAGDHLLMLSAGPGLMITAAVVTVLETPASHTAAPADDEGSGAW</sequence>
<keyword evidence="1" id="KW-0808">Transferase</keyword>
<evidence type="ECO:0000256" key="1">
    <source>
        <dbReference type="ARBA" id="ARBA00022679"/>
    </source>
</evidence>
<evidence type="ECO:0000313" key="4">
    <source>
        <dbReference type="EMBL" id="BAF92602.1"/>
    </source>
</evidence>
<dbReference type="Gene3D" id="3.40.47.10">
    <property type="match status" value="2"/>
</dbReference>
<dbReference type="Pfam" id="PF08541">
    <property type="entry name" value="ACP_syn_III_C"/>
    <property type="match status" value="1"/>
</dbReference>
<keyword evidence="2" id="KW-0012">Acyltransferase</keyword>
<protein>
    <submittedName>
        <fullName evidence="4">Ketoacyl-ACP synthase</fullName>
    </submittedName>
</protein>
<dbReference type="SUPFAM" id="SSF53901">
    <property type="entry name" value="Thiolase-like"/>
    <property type="match status" value="1"/>
</dbReference>
<dbReference type="CDD" id="cd00827">
    <property type="entry name" value="init_cond_enzymes"/>
    <property type="match status" value="1"/>
</dbReference>